<dbReference type="InterPro" id="IPR023996">
    <property type="entry name" value="TonB-dep_OMP_SusC/RagA"/>
</dbReference>
<keyword evidence="7 8" id="KW-0998">Cell outer membrane</keyword>
<evidence type="ECO:0000256" key="5">
    <source>
        <dbReference type="ARBA" id="ARBA00023077"/>
    </source>
</evidence>
<dbReference type="InterPro" id="IPR012910">
    <property type="entry name" value="Plug_dom"/>
</dbReference>
<keyword evidence="6 8" id="KW-0472">Membrane</keyword>
<dbReference type="Pfam" id="PF13715">
    <property type="entry name" value="CarbopepD_reg_2"/>
    <property type="match status" value="1"/>
</dbReference>
<sequence>MFFAFSAMAQERTITGTVTSQEDKLPIPGVSVRLKGTQSGAVTNADGKYSIRVNSNNAILEFSFVGYTPLSRTVGSSSNLNVTLTGDATSLNEVIITAGGLASSRKSQGTVTTTIQAEQLIAAKPTNIASGLLGKVAGLQINGTGGGTNPNFRVVLRGQRSLTGNNEALIVLDNVIVPNAVLGNLNPEDVESITTLNGASGAALYGSDASNGALIITTKKGKVGKLEIKAQQSVTVEQTAFFPQLQERFGGGSDNDLKIYTPYENQQYGPAFDGVARPIGFPLANGTIRTNPYQWGNDKYDFWENGLTNQTDLSLSSGDEKGTLFISGQYVDVSGTLPKDLFNKANFRVNGTRKLLENLSTSFAVSYAQNRYDQTTSTGFYDQMLQSPGNLPITSLQDWKNDPFADPSGYPNAYYINPYFSIDNNREKVRNDYLTTSFDLKYSPAKWVDLTYRVGFNTRNQSGKSTSDVYKFNDYIKALPETAGTYKRNDIVGGVTDNSLYTARITNEFQAAFKKSVKDFDFKLVLAAYARQDRSKSLDASVSGLVQPGLFNLNNSTNTPTANESNYLARQQAVYGVLNVAFKNYLFLNATARNDWDSRLLQANRSFFYPGANLSFVPTDAFPILKTIKSLDYLKLRAGYSKVGLVNLGGTATTLGAYRLDPTFSQGSGFPYNGIGGFTIGNSIVSPSITPEFTYSFETGLDASFLKDRINATVTYYKNKTKNQTVTASVANSSGYTQYLLNAGQTSGTGLETTLALVPVKTKELTVTVGANYAHYNNQVDELLSGIPSINLSNTTNAGSYGIAGQPFPVLQGRSYNRDPQGRIIVDRTTGYPSGTSTLTVFGNASPTHILGLTMSATWKGLTLSGIAEYRGGYSVYNGIGPNSLDFSGAGINTVAYDRERFVIPNSSYLDPATNTYVQNTNITIKDGGPGYWTIGGPRTNIDENYITSGNFWKIREITLAYDLPQSLLMKSKFVKAARISAQGRNLFLFLPDTNVYTDPEYNSNTGVNSGNGVGLNGTQVPPSRYYGATISLTF</sequence>
<feature type="domain" description="TonB-dependent receptor-like beta-barrel" evidence="10">
    <location>
        <begin position="398"/>
        <end position="832"/>
    </location>
</feature>
<evidence type="ECO:0000256" key="3">
    <source>
        <dbReference type="ARBA" id="ARBA00022452"/>
    </source>
</evidence>
<evidence type="ECO:0000256" key="1">
    <source>
        <dbReference type="ARBA" id="ARBA00004571"/>
    </source>
</evidence>
<dbReference type="Pfam" id="PF07715">
    <property type="entry name" value="Plug"/>
    <property type="match status" value="1"/>
</dbReference>
<dbReference type="PROSITE" id="PS52016">
    <property type="entry name" value="TONB_DEPENDENT_REC_3"/>
    <property type="match status" value="1"/>
</dbReference>
<dbReference type="InterPro" id="IPR039426">
    <property type="entry name" value="TonB-dep_rcpt-like"/>
</dbReference>
<dbReference type="AlphaFoldDB" id="A0A3N0BNZ1"/>
<dbReference type="SUPFAM" id="SSF56935">
    <property type="entry name" value="Porins"/>
    <property type="match status" value="1"/>
</dbReference>
<evidence type="ECO:0000313" key="13">
    <source>
        <dbReference type="Proteomes" id="UP000274046"/>
    </source>
</evidence>
<evidence type="ECO:0000256" key="4">
    <source>
        <dbReference type="ARBA" id="ARBA00022692"/>
    </source>
</evidence>
<accession>A0A3N0BNZ1</accession>
<dbReference type="SUPFAM" id="SSF49464">
    <property type="entry name" value="Carboxypeptidase regulatory domain-like"/>
    <property type="match status" value="1"/>
</dbReference>
<dbReference type="OrthoDB" id="9768177at2"/>
<dbReference type="InterPro" id="IPR036942">
    <property type="entry name" value="Beta-barrel_TonB_sf"/>
</dbReference>
<dbReference type="Pfam" id="PF00593">
    <property type="entry name" value="TonB_dep_Rec_b-barrel"/>
    <property type="match status" value="1"/>
</dbReference>
<comment type="caution">
    <text evidence="12">The sequence shown here is derived from an EMBL/GenBank/DDBJ whole genome shotgun (WGS) entry which is preliminary data.</text>
</comment>
<keyword evidence="5 9" id="KW-0798">TonB box</keyword>
<dbReference type="Proteomes" id="UP000274046">
    <property type="component" value="Unassembled WGS sequence"/>
</dbReference>
<evidence type="ECO:0000256" key="7">
    <source>
        <dbReference type="ARBA" id="ARBA00023237"/>
    </source>
</evidence>
<keyword evidence="2 8" id="KW-0813">Transport</keyword>
<dbReference type="InterPro" id="IPR000531">
    <property type="entry name" value="Beta-barrel_TonB"/>
</dbReference>
<dbReference type="EMBL" id="RBEE01000043">
    <property type="protein sequence ID" value="RNL50546.1"/>
    <property type="molecule type" value="Genomic_DNA"/>
</dbReference>
<keyword evidence="13" id="KW-1185">Reference proteome</keyword>
<evidence type="ECO:0000313" key="12">
    <source>
        <dbReference type="EMBL" id="RNL50546.1"/>
    </source>
</evidence>
<evidence type="ECO:0000256" key="6">
    <source>
        <dbReference type="ARBA" id="ARBA00023136"/>
    </source>
</evidence>
<comment type="similarity">
    <text evidence="8 9">Belongs to the TonB-dependent receptor family.</text>
</comment>
<reference evidence="12 13" key="1">
    <citation type="submission" date="2018-10" db="EMBL/GenBank/DDBJ databases">
        <title>Genome sequencing of Pedobacter jejuensis TNB23.</title>
        <authorList>
            <person name="Cho Y.-J."/>
            <person name="Cho A."/>
            <person name="Kim O.-S."/>
        </authorList>
    </citation>
    <scope>NUCLEOTIDE SEQUENCE [LARGE SCALE GENOMIC DNA]</scope>
    <source>
        <strain evidence="12 13">TNB23</strain>
    </source>
</reference>
<evidence type="ECO:0000256" key="8">
    <source>
        <dbReference type="PROSITE-ProRule" id="PRU01360"/>
    </source>
</evidence>
<dbReference type="Gene3D" id="2.40.170.20">
    <property type="entry name" value="TonB-dependent receptor, beta-barrel domain"/>
    <property type="match status" value="1"/>
</dbReference>
<dbReference type="NCBIfam" id="TIGR04056">
    <property type="entry name" value="OMP_RagA_SusC"/>
    <property type="match status" value="1"/>
</dbReference>
<feature type="domain" description="TonB-dependent receptor plug" evidence="11">
    <location>
        <begin position="109"/>
        <end position="213"/>
    </location>
</feature>
<evidence type="ECO:0000256" key="9">
    <source>
        <dbReference type="RuleBase" id="RU003357"/>
    </source>
</evidence>
<protein>
    <submittedName>
        <fullName evidence="12">SusC/RagA family TonB-linked outer membrane protein</fullName>
    </submittedName>
</protein>
<keyword evidence="3 8" id="KW-1134">Transmembrane beta strand</keyword>
<evidence type="ECO:0000256" key="2">
    <source>
        <dbReference type="ARBA" id="ARBA00022448"/>
    </source>
</evidence>
<evidence type="ECO:0000259" key="11">
    <source>
        <dbReference type="Pfam" id="PF07715"/>
    </source>
</evidence>
<comment type="subcellular location">
    <subcellularLocation>
        <location evidence="1 8">Cell outer membrane</location>
        <topology evidence="1 8">Multi-pass membrane protein</topology>
    </subcellularLocation>
</comment>
<name>A0A3N0BNZ1_9SPHI</name>
<proteinExistence type="inferred from homology"/>
<organism evidence="12 13">
    <name type="scientific">Pedobacter jejuensis</name>
    <dbReference type="NCBI Taxonomy" id="1268550"/>
    <lineage>
        <taxon>Bacteria</taxon>
        <taxon>Pseudomonadati</taxon>
        <taxon>Bacteroidota</taxon>
        <taxon>Sphingobacteriia</taxon>
        <taxon>Sphingobacteriales</taxon>
        <taxon>Sphingobacteriaceae</taxon>
        <taxon>Pedobacter</taxon>
    </lineage>
</organism>
<dbReference type="Gene3D" id="2.60.40.1120">
    <property type="entry name" value="Carboxypeptidase-like, regulatory domain"/>
    <property type="match status" value="1"/>
</dbReference>
<gene>
    <name evidence="12" type="ORF">D7004_16720</name>
</gene>
<evidence type="ECO:0000259" key="10">
    <source>
        <dbReference type="Pfam" id="PF00593"/>
    </source>
</evidence>
<dbReference type="GO" id="GO:0009279">
    <property type="term" value="C:cell outer membrane"/>
    <property type="evidence" value="ECO:0007669"/>
    <property type="project" value="UniProtKB-SubCell"/>
</dbReference>
<dbReference type="InterPro" id="IPR008969">
    <property type="entry name" value="CarboxyPept-like_regulatory"/>
</dbReference>
<dbReference type="InterPro" id="IPR037066">
    <property type="entry name" value="Plug_dom_sf"/>
</dbReference>
<dbReference type="Gene3D" id="2.170.130.10">
    <property type="entry name" value="TonB-dependent receptor, plug domain"/>
    <property type="match status" value="1"/>
</dbReference>
<keyword evidence="4 8" id="KW-0812">Transmembrane</keyword>